<feature type="region of interest" description="Disordered" evidence="1">
    <location>
        <begin position="146"/>
        <end position="198"/>
    </location>
</feature>
<evidence type="ECO:0000313" key="2">
    <source>
        <dbReference type="EMBL" id="BDI06309.1"/>
    </source>
</evidence>
<gene>
    <name evidence="2" type="ORF">CATMQ487_32790</name>
</gene>
<protein>
    <recommendedName>
        <fullName evidence="4">Conjugal transfer pilus assembly protein TraV</fullName>
    </recommendedName>
</protein>
<dbReference type="EMBL" id="AP025730">
    <property type="protein sequence ID" value="BDI06309.1"/>
    <property type="molecule type" value="Genomic_DNA"/>
</dbReference>
<accession>A0ABN6PMB4</accession>
<name>A0ABN6PMB4_9BURK</name>
<evidence type="ECO:0000256" key="1">
    <source>
        <dbReference type="SAM" id="MobiDB-lite"/>
    </source>
</evidence>
<keyword evidence="3" id="KW-1185">Reference proteome</keyword>
<dbReference type="Proteomes" id="UP001057498">
    <property type="component" value="Chromosome"/>
</dbReference>
<proteinExistence type="predicted"/>
<organism evidence="2 3">
    <name type="scientific">Sphaerotilus microaerophilus</name>
    <dbReference type="NCBI Taxonomy" id="2914710"/>
    <lineage>
        <taxon>Bacteria</taxon>
        <taxon>Pseudomonadati</taxon>
        <taxon>Pseudomonadota</taxon>
        <taxon>Betaproteobacteria</taxon>
        <taxon>Burkholderiales</taxon>
        <taxon>Sphaerotilaceae</taxon>
        <taxon>Sphaerotilus</taxon>
    </lineage>
</organism>
<reference evidence="2" key="1">
    <citation type="submission" date="2022-04" db="EMBL/GenBank/DDBJ databases">
        <title>Whole genome sequence of Sphaerotilus sp. FB-5.</title>
        <authorList>
            <person name="Takeda M."/>
            <person name="Narihara S."/>
            <person name="Akimoto M."/>
            <person name="Akimoto R."/>
            <person name="Nishiyashiki S."/>
            <person name="Murakami T."/>
        </authorList>
    </citation>
    <scope>NUCLEOTIDE SEQUENCE</scope>
    <source>
        <strain evidence="2">FB-5</strain>
    </source>
</reference>
<dbReference type="RefSeq" id="WP_251969601.1">
    <property type="nucleotide sequence ID" value="NZ_AP025730.1"/>
</dbReference>
<dbReference type="InterPro" id="IPR014118">
    <property type="entry name" value="T4SS_TraV"/>
</dbReference>
<sequence length="198" mass="20297">MTPDATPAVTLVIASTALLCGCESLSGLGGGSRYACQAPEGVACQSVSGTYANVAATGRAASAPDPAPATTAGTRAALTRTAAPAVAPAPQATTSPLRSASRVLRLWIKPWEDLDGDLFDQGYVYVQVDSGLWLLDHLQRSIRESYAPLRPPVTPPGSRESRDGPAAAAGTPPSLQNRPPGIQRRAPAGTADALDDNP</sequence>
<evidence type="ECO:0000313" key="3">
    <source>
        <dbReference type="Proteomes" id="UP001057498"/>
    </source>
</evidence>
<dbReference type="NCBIfam" id="TIGR02747">
    <property type="entry name" value="TraV"/>
    <property type="match status" value="1"/>
</dbReference>
<evidence type="ECO:0008006" key="4">
    <source>
        <dbReference type="Google" id="ProtNLM"/>
    </source>
</evidence>
<dbReference type="Pfam" id="PF09676">
    <property type="entry name" value="TraV"/>
    <property type="match status" value="1"/>
</dbReference>